<evidence type="ECO:0000313" key="3">
    <source>
        <dbReference type="Proteomes" id="UP001381693"/>
    </source>
</evidence>
<name>A0AAN8XGU4_HALRR</name>
<evidence type="ECO:0000313" key="2">
    <source>
        <dbReference type="EMBL" id="KAK7078875.1"/>
    </source>
</evidence>
<dbReference type="InterPro" id="IPR016186">
    <property type="entry name" value="C-type_lectin-like/link_sf"/>
</dbReference>
<evidence type="ECO:0000259" key="1">
    <source>
        <dbReference type="Pfam" id="PF06482"/>
    </source>
</evidence>
<dbReference type="Proteomes" id="UP001381693">
    <property type="component" value="Unassembled WGS sequence"/>
</dbReference>
<dbReference type="SUPFAM" id="SSF56436">
    <property type="entry name" value="C-type lectin-like"/>
    <property type="match status" value="1"/>
</dbReference>
<feature type="non-terminal residue" evidence="2">
    <location>
        <position position="1"/>
    </location>
</feature>
<feature type="domain" description="Collagenase NC10/endostatin" evidence="1">
    <location>
        <begin position="1"/>
        <end position="102"/>
    </location>
</feature>
<dbReference type="Pfam" id="PF06482">
    <property type="entry name" value="Endostatin"/>
    <property type="match status" value="1"/>
</dbReference>
<dbReference type="EMBL" id="JAXCGZ010007638">
    <property type="protein sequence ID" value="KAK7078875.1"/>
    <property type="molecule type" value="Genomic_DNA"/>
</dbReference>
<gene>
    <name evidence="2" type="primary">cle-1_2</name>
    <name evidence="2" type="ORF">SK128_008021</name>
</gene>
<sequence length="103" mass="11622">LRLAALNLPSTGDMRGVRGADFRCFREARAAGLQGTFRAFLTSRVQNLDSIVRYQDRNLPVVNIKGEVLFNTWREIFSGSGAYFSHKPRIFSFDGKDVLNNPL</sequence>
<reference evidence="2 3" key="1">
    <citation type="submission" date="2023-11" db="EMBL/GenBank/DDBJ databases">
        <title>Halocaridina rubra genome assembly.</title>
        <authorList>
            <person name="Smith C."/>
        </authorList>
    </citation>
    <scope>NUCLEOTIDE SEQUENCE [LARGE SCALE GENOMIC DNA]</scope>
    <source>
        <strain evidence="2">EP-1</strain>
        <tissue evidence="2">Whole</tissue>
    </source>
</reference>
<dbReference type="Gene3D" id="3.10.100.10">
    <property type="entry name" value="Mannose-Binding Protein A, subunit A"/>
    <property type="match status" value="1"/>
</dbReference>
<feature type="non-terminal residue" evidence="2">
    <location>
        <position position="103"/>
    </location>
</feature>
<proteinExistence type="predicted"/>
<dbReference type="AlphaFoldDB" id="A0AAN8XGU4"/>
<dbReference type="InterPro" id="IPR010515">
    <property type="entry name" value="Collagenase_NC10/endostatin"/>
</dbReference>
<keyword evidence="3" id="KW-1185">Reference proteome</keyword>
<protein>
    <submittedName>
        <fullName evidence="2">Collagenase NC10 and Endostatin</fullName>
    </submittedName>
</protein>
<organism evidence="2 3">
    <name type="scientific">Halocaridina rubra</name>
    <name type="common">Hawaiian red shrimp</name>
    <dbReference type="NCBI Taxonomy" id="373956"/>
    <lineage>
        <taxon>Eukaryota</taxon>
        <taxon>Metazoa</taxon>
        <taxon>Ecdysozoa</taxon>
        <taxon>Arthropoda</taxon>
        <taxon>Crustacea</taxon>
        <taxon>Multicrustacea</taxon>
        <taxon>Malacostraca</taxon>
        <taxon>Eumalacostraca</taxon>
        <taxon>Eucarida</taxon>
        <taxon>Decapoda</taxon>
        <taxon>Pleocyemata</taxon>
        <taxon>Caridea</taxon>
        <taxon>Atyoidea</taxon>
        <taxon>Atyidae</taxon>
        <taxon>Halocaridina</taxon>
    </lineage>
</organism>
<accession>A0AAN8XGU4</accession>
<dbReference type="InterPro" id="IPR016187">
    <property type="entry name" value="CTDL_fold"/>
</dbReference>
<comment type="caution">
    <text evidence="2">The sequence shown here is derived from an EMBL/GenBank/DDBJ whole genome shotgun (WGS) entry which is preliminary data.</text>
</comment>